<dbReference type="Pfam" id="PF03600">
    <property type="entry name" value="CitMHS"/>
    <property type="match status" value="1"/>
</dbReference>
<keyword evidence="11" id="KW-1185">Reference proteome</keyword>
<feature type="transmembrane region" description="Helical" evidence="8">
    <location>
        <begin position="27"/>
        <end position="46"/>
    </location>
</feature>
<organism evidence="10 11">
    <name type="scientific">Rhizobium tubonense</name>
    <dbReference type="NCBI Taxonomy" id="484088"/>
    <lineage>
        <taxon>Bacteria</taxon>
        <taxon>Pseudomonadati</taxon>
        <taxon>Pseudomonadota</taxon>
        <taxon>Alphaproteobacteria</taxon>
        <taxon>Hyphomicrobiales</taxon>
        <taxon>Rhizobiaceae</taxon>
        <taxon>Rhizobium/Agrobacterium group</taxon>
        <taxon>Rhizobium</taxon>
    </lineage>
</organism>
<feature type="transmembrane region" description="Helical" evidence="8">
    <location>
        <begin position="138"/>
        <end position="157"/>
    </location>
</feature>
<dbReference type="InterPro" id="IPR000802">
    <property type="entry name" value="Arsenical_pump_ArsB"/>
</dbReference>
<dbReference type="EMBL" id="PCDP01000036">
    <property type="protein sequence ID" value="PZM13226.1"/>
    <property type="molecule type" value="Genomic_DNA"/>
</dbReference>
<feature type="transmembrane region" description="Helical" evidence="8">
    <location>
        <begin position="248"/>
        <end position="264"/>
    </location>
</feature>
<feature type="domain" description="Citrate transporter-like" evidence="9">
    <location>
        <begin position="27"/>
        <end position="349"/>
    </location>
</feature>
<keyword evidence="7 8" id="KW-0472">Membrane</keyword>
<evidence type="ECO:0000259" key="9">
    <source>
        <dbReference type="Pfam" id="PF03600"/>
    </source>
</evidence>
<dbReference type="CDD" id="cd01118">
    <property type="entry name" value="ArsB_permease"/>
    <property type="match status" value="1"/>
</dbReference>
<name>A0A2W4EG71_9HYPH</name>
<reference evidence="10 11" key="1">
    <citation type="journal article" date="2018" name="Sci. Rep.">
        <title>Rhizobium tumorigenes sp. nov., a novel plant tumorigenic bacterium isolated from cane gall tumors on thornless blackberry.</title>
        <authorList>
            <person name="Kuzmanovi N."/>
            <person name="Smalla K."/>
            <person name="Gronow S."/>
            <person name="PuBawska J."/>
        </authorList>
    </citation>
    <scope>NUCLEOTIDE SEQUENCE [LARGE SCALE GENOMIC DNA]</scope>
    <source>
        <strain evidence="10 11">CCBAU 85046</strain>
    </source>
</reference>
<evidence type="ECO:0000256" key="2">
    <source>
        <dbReference type="ARBA" id="ARBA00009843"/>
    </source>
</evidence>
<evidence type="ECO:0000313" key="10">
    <source>
        <dbReference type="EMBL" id="PZM13226.1"/>
    </source>
</evidence>
<dbReference type="PRINTS" id="PR00758">
    <property type="entry name" value="ARSENICPUMP"/>
</dbReference>
<evidence type="ECO:0000256" key="6">
    <source>
        <dbReference type="ARBA" id="ARBA00022989"/>
    </source>
</evidence>
<keyword evidence="6 8" id="KW-1133">Transmembrane helix</keyword>
<dbReference type="Proteomes" id="UP000248925">
    <property type="component" value="Unassembled WGS sequence"/>
</dbReference>
<keyword evidence="5 8" id="KW-0812">Transmembrane</keyword>
<dbReference type="GO" id="GO:0005886">
    <property type="term" value="C:plasma membrane"/>
    <property type="evidence" value="ECO:0007669"/>
    <property type="project" value="UniProtKB-SubCell"/>
</dbReference>
<evidence type="ECO:0000256" key="7">
    <source>
        <dbReference type="ARBA" id="ARBA00023136"/>
    </source>
</evidence>
<dbReference type="PANTHER" id="PTHR43302:SF5">
    <property type="entry name" value="TRANSPORTER ARSB-RELATED"/>
    <property type="match status" value="1"/>
</dbReference>
<feature type="transmembrane region" description="Helical" evidence="8">
    <location>
        <begin position="224"/>
        <end position="242"/>
    </location>
</feature>
<protein>
    <submittedName>
        <fullName evidence="10">Arsenic transporter</fullName>
    </submittedName>
</protein>
<feature type="transmembrane region" description="Helical" evidence="8">
    <location>
        <begin position="396"/>
        <end position="417"/>
    </location>
</feature>
<dbReference type="RefSeq" id="WP_111161420.1">
    <property type="nucleotide sequence ID" value="NZ_PCDP01000036.1"/>
</dbReference>
<evidence type="ECO:0000256" key="4">
    <source>
        <dbReference type="ARBA" id="ARBA00022475"/>
    </source>
</evidence>
<dbReference type="PANTHER" id="PTHR43302">
    <property type="entry name" value="TRANSPORTER ARSB-RELATED"/>
    <property type="match status" value="1"/>
</dbReference>
<feature type="transmembrane region" description="Helical" evidence="8">
    <location>
        <begin position="99"/>
        <end position="126"/>
    </location>
</feature>
<evidence type="ECO:0000256" key="8">
    <source>
        <dbReference type="SAM" id="Phobius"/>
    </source>
</evidence>
<dbReference type="AlphaFoldDB" id="A0A2W4EG71"/>
<comment type="caution">
    <text evidence="10">The sequence shown here is derived from an EMBL/GenBank/DDBJ whole genome shotgun (WGS) entry which is preliminary data.</text>
</comment>
<sequence>MNAISLTWGVAGLTALGVVARPFRWPEAIWAASGALLLLLLGLIGWQEAWAGVIRGLDVYLFLIGMMLLSELARREGLFDWLAAEATAHAKGSPIRLFVLVYVVGIVVTVFLSNDATAVVLTPAVYAAARAAKVKEPLPYLLICAFIANAASFVLPISNPANLVIFGGGHMPPLMRWLGTFALPSAVAIVATFGLLYWTQRSVLAAEIIALDVEQPHLSKSAKLAAAGLIVTAIVLIAASAVGLDLGLPTFAAGVVTAALIVIVNRESPAEMLRGISWSVLPLVAGLFVIVEALDKTGVTRMLADSLAQGAQAAPSQTAAFAGVAVAFVSNLVNNLPAGLLAGSAVQLAGSPDKISGAILIGVDLGPNLSVTGSLATILWLNALRRENQHVGAWQFLKLGIVVMIPALLLSLLALILA</sequence>
<feature type="transmembrane region" description="Helical" evidence="8">
    <location>
        <begin position="177"/>
        <end position="198"/>
    </location>
</feature>
<keyword evidence="3" id="KW-0813">Transport</keyword>
<keyword evidence="4" id="KW-1003">Cell membrane</keyword>
<proteinExistence type="inferred from homology"/>
<comment type="subcellular location">
    <subcellularLocation>
        <location evidence="1">Cell membrane</location>
        <topology evidence="1">Multi-pass membrane protein</topology>
    </subcellularLocation>
</comment>
<dbReference type="GO" id="GO:0015105">
    <property type="term" value="F:arsenite transmembrane transporter activity"/>
    <property type="evidence" value="ECO:0007669"/>
    <property type="project" value="InterPro"/>
</dbReference>
<evidence type="ECO:0000256" key="3">
    <source>
        <dbReference type="ARBA" id="ARBA00022448"/>
    </source>
</evidence>
<evidence type="ECO:0000256" key="5">
    <source>
        <dbReference type="ARBA" id="ARBA00022692"/>
    </source>
</evidence>
<accession>A0A2W4EG71</accession>
<evidence type="ECO:0000313" key="11">
    <source>
        <dbReference type="Proteomes" id="UP000248925"/>
    </source>
</evidence>
<dbReference type="InterPro" id="IPR004680">
    <property type="entry name" value="Cit_transptr-like_dom"/>
</dbReference>
<feature type="transmembrane region" description="Helical" evidence="8">
    <location>
        <begin position="365"/>
        <end position="384"/>
    </location>
</feature>
<gene>
    <name evidence="10" type="ORF">CPY51_16115</name>
</gene>
<comment type="similarity">
    <text evidence="2">Belongs to the CitM (TC 2.A.11) transporter family.</text>
</comment>
<evidence type="ECO:0000256" key="1">
    <source>
        <dbReference type="ARBA" id="ARBA00004651"/>
    </source>
</evidence>
<dbReference type="OrthoDB" id="9774335at2"/>
<feature type="transmembrane region" description="Helical" evidence="8">
    <location>
        <begin position="276"/>
        <end position="294"/>
    </location>
</feature>
<feature type="transmembrane region" description="Helical" evidence="8">
    <location>
        <begin position="53"/>
        <end position="73"/>
    </location>
</feature>